<dbReference type="PROSITE" id="PS51186">
    <property type="entry name" value="GNAT"/>
    <property type="match status" value="1"/>
</dbReference>
<dbReference type="Gene3D" id="3.40.50.150">
    <property type="entry name" value="Vaccinia Virus protein VP39"/>
    <property type="match status" value="1"/>
</dbReference>
<dbReference type="PANTHER" id="PTHR13355">
    <property type="entry name" value="GLUCOSAMINE 6-PHOSPHATE N-ACETYLTRANSFERASE"/>
    <property type="match status" value="1"/>
</dbReference>
<dbReference type="EMBL" id="MN739435">
    <property type="protein sequence ID" value="QHT04601.1"/>
    <property type="molecule type" value="Genomic_DNA"/>
</dbReference>
<feature type="domain" description="N-acetyltransferase" evidence="1">
    <location>
        <begin position="5"/>
        <end position="169"/>
    </location>
</feature>
<dbReference type="PANTHER" id="PTHR13355:SF11">
    <property type="entry name" value="GLUCOSAMINE 6-PHOSPHATE N-ACETYLTRANSFERASE"/>
    <property type="match status" value="1"/>
</dbReference>
<organism evidence="2">
    <name type="scientific">viral metagenome</name>
    <dbReference type="NCBI Taxonomy" id="1070528"/>
    <lineage>
        <taxon>unclassified sequences</taxon>
        <taxon>metagenomes</taxon>
        <taxon>organismal metagenomes</taxon>
    </lineage>
</organism>
<dbReference type="SUPFAM" id="SSF55729">
    <property type="entry name" value="Acyl-CoA N-acyltransferases (Nat)"/>
    <property type="match status" value="1"/>
</dbReference>
<evidence type="ECO:0000313" key="2">
    <source>
        <dbReference type="EMBL" id="QHT04601.1"/>
    </source>
</evidence>
<protein>
    <recommendedName>
        <fullName evidence="1">N-acetyltransferase domain-containing protein</fullName>
    </recommendedName>
</protein>
<dbReference type="Gene3D" id="3.40.630.30">
    <property type="match status" value="1"/>
</dbReference>
<accession>A0A6C0CJF4</accession>
<dbReference type="Pfam" id="PF00583">
    <property type="entry name" value="Acetyltransf_1"/>
    <property type="match status" value="1"/>
</dbReference>
<dbReference type="GO" id="GO:0004343">
    <property type="term" value="F:glucosamine 6-phosphate N-acetyltransferase activity"/>
    <property type="evidence" value="ECO:0007669"/>
    <property type="project" value="TreeGrafter"/>
</dbReference>
<dbReference type="InterPro" id="IPR016181">
    <property type="entry name" value="Acyl_CoA_acyltransferase"/>
</dbReference>
<dbReference type="InterPro" id="IPR039143">
    <property type="entry name" value="GNPNAT1-like"/>
</dbReference>
<sequence length="355" mass="40616">MPPVHNIRQLQLQDFHKGFKDLLDQGFTKNIEDPKDPKKKFAQFYAAACNDSGDNGLYGNFVYVIELDNRIVASLKMVIELKCHNNYGKVAHIEDVVVHSEHRGKGLGKLLVNFALEISKVKECYKAVLCCNREYESYYKSLGFRQKGIEMCVYFNRGTGESSISKTLRTSYNKSALDYSDVLKTIISTLPSLDHIVEFGILDGFSLQCFAENCPPTTSIFGYDIFEDFNGNGANYDDMTKKFEPYSNVHIHRGDFYDTKGWESHNRPIDLLHVDIANDGDVYKFTIDNYLDLVKVGGVIIFEGGSEERDNVGWMQKYNKTKIKPYIDHLIESREDIRVTTLDKFPSVTIVKRLK</sequence>
<evidence type="ECO:0000259" key="1">
    <source>
        <dbReference type="PROSITE" id="PS51186"/>
    </source>
</evidence>
<dbReference type="Pfam" id="PF13578">
    <property type="entry name" value="Methyltransf_24"/>
    <property type="match status" value="1"/>
</dbReference>
<name>A0A6C0CJF4_9ZZZZ</name>
<dbReference type="InterPro" id="IPR000182">
    <property type="entry name" value="GNAT_dom"/>
</dbReference>
<dbReference type="InterPro" id="IPR029063">
    <property type="entry name" value="SAM-dependent_MTases_sf"/>
</dbReference>
<reference evidence="2" key="1">
    <citation type="journal article" date="2020" name="Nature">
        <title>Giant virus diversity and host interactions through global metagenomics.</title>
        <authorList>
            <person name="Schulz F."/>
            <person name="Roux S."/>
            <person name="Paez-Espino D."/>
            <person name="Jungbluth S."/>
            <person name="Walsh D.A."/>
            <person name="Denef V.J."/>
            <person name="McMahon K.D."/>
            <person name="Konstantinidis K.T."/>
            <person name="Eloe-Fadrosh E.A."/>
            <person name="Kyrpides N.C."/>
            <person name="Woyke T."/>
        </authorList>
    </citation>
    <scope>NUCLEOTIDE SEQUENCE</scope>
    <source>
        <strain evidence="2">GVMAG-M-3300021343-4</strain>
    </source>
</reference>
<dbReference type="SUPFAM" id="SSF53335">
    <property type="entry name" value="S-adenosyl-L-methionine-dependent methyltransferases"/>
    <property type="match status" value="1"/>
</dbReference>
<dbReference type="AlphaFoldDB" id="A0A6C0CJF4"/>
<dbReference type="CDD" id="cd04301">
    <property type="entry name" value="NAT_SF"/>
    <property type="match status" value="1"/>
</dbReference>
<proteinExistence type="predicted"/>